<comment type="caution">
    <text evidence="1">The sequence shown here is derived from an EMBL/GenBank/DDBJ whole genome shotgun (WGS) entry which is preliminary data.</text>
</comment>
<dbReference type="AlphaFoldDB" id="A0AAD8VT72"/>
<dbReference type="Proteomes" id="UP001231189">
    <property type="component" value="Unassembled WGS sequence"/>
</dbReference>
<evidence type="ECO:0000313" key="1">
    <source>
        <dbReference type="EMBL" id="KAK1616250.1"/>
    </source>
</evidence>
<dbReference type="Pfam" id="PF14223">
    <property type="entry name" value="Retrotran_gag_2"/>
    <property type="match status" value="1"/>
</dbReference>
<dbReference type="EMBL" id="JAUUTY010000006">
    <property type="protein sequence ID" value="KAK1616250.1"/>
    <property type="molecule type" value="Genomic_DNA"/>
</dbReference>
<keyword evidence="2" id="KW-1185">Reference proteome</keyword>
<evidence type="ECO:0000313" key="2">
    <source>
        <dbReference type="Proteomes" id="UP001231189"/>
    </source>
</evidence>
<gene>
    <name evidence="1" type="ORF">QYE76_021767</name>
</gene>
<reference evidence="1" key="1">
    <citation type="submission" date="2023-07" db="EMBL/GenBank/DDBJ databases">
        <title>A chromosome-level genome assembly of Lolium multiflorum.</title>
        <authorList>
            <person name="Chen Y."/>
            <person name="Copetti D."/>
            <person name="Kolliker R."/>
            <person name="Studer B."/>
        </authorList>
    </citation>
    <scope>NUCLEOTIDE SEQUENCE</scope>
    <source>
        <strain evidence="1">02402/16</strain>
        <tissue evidence="1">Leaf</tissue>
    </source>
</reference>
<sequence length="454" mass="52709">MAVPLWYRFTAWIQKVWTLLLYLKCTSTELWRIIEEGYSPRDPKNLTRREAVDDQLNVTAINMIHMAVTPKDRAHIRSLKTAKEAWNKLDKIFLANESIQSSRFDEVNNMAENFVMNEGESPEEMYRCLIALAVQMQDLGATFVDDLWIKKKFYNALLPWSGNKKQNSRPRSSCYNSGDKSHFVANFIYERRDVNGGYLIRKSKFRCLPKGLSKLASNNDVIKISSTEKPRTNMLGDQGHLVEKERLEKKEELELISLTQAYEEEVCMCMTLEASALILKDFNNSLISQLIKDRDYALGWVDKLKAKKCYLEENHEWSLEDVATFAKKKEDEGPNSCCDKLLDEVCFLREHNAKFLEVISTQEKALDEYYRLSKEKERIYNEVYGAKEFNCCPQYSINMDKLNSNLEYFGEALEICDEQGPTPLTTFSHNYSKEVICQFYATAVFLEDEGGFRS</sequence>
<organism evidence="1 2">
    <name type="scientific">Lolium multiflorum</name>
    <name type="common">Italian ryegrass</name>
    <name type="synonym">Lolium perenne subsp. multiflorum</name>
    <dbReference type="NCBI Taxonomy" id="4521"/>
    <lineage>
        <taxon>Eukaryota</taxon>
        <taxon>Viridiplantae</taxon>
        <taxon>Streptophyta</taxon>
        <taxon>Embryophyta</taxon>
        <taxon>Tracheophyta</taxon>
        <taxon>Spermatophyta</taxon>
        <taxon>Magnoliopsida</taxon>
        <taxon>Liliopsida</taxon>
        <taxon>Poales</taxon>
        <taxon>Poaceae</taxon>
        <taxon>BOP clade</taxon>
        <taxon>Pooideae</taxon>
        <taxon>Poodae</taxon>
        <taxon>Poeae</taxon>
        <taxon>Poeae Chloroplast Group 2 (Poeae type)</taxon>
        <taxon>Loliodinae</taxon>
        <taxon>Loliinae</taxon>
        <taxon>Lolium</taxon>
    </lineage>
</organism>
<accession>A0AAD8VT72</accession>
<protein>
    <submittedName>
        <fullName evidence="1">Uncharacterized protein</fullName>
    </submittedName>
</protein>
<proteinExistence type="predicted"/>
<name>A0AAD8VT72_LOLMU</name>